<feature type="compositionally biased region" description="Polar residues" evidence="10">
    <location>
        <begin position="294"/>
        <end position="305"/>
    </location>
</feature>
<reference evidence="12 13" key="1">
    <citation type="submission" date="2024-11" db="EMBL/GenBank/DDBJ databases">
        <title>A near-complete genome assembly of Cinchona calisaya.</title>
        <authorList>
            <person name="Lian D.C."/>
            <person name="Zhao X.W."/>
            <person name="Wei L."/>
        </authorList>
    </citation>
    <scope>NUCLEOTIDE SEQUENCE [LARGE SCALE GENOMIC DNA]</scope>
    <source>
        <tissue evidence="12">Nenye</tissue>
    </source>
</reference>
<evidence type="ECO:0000256" key="3">
    <source>
        <dbReference type="ARBA" id="ARBA00022737"/>
    </source>
</evidence>
<dbReference type="PROSITE" id="PS00028">
    <property type="entry name" value="ZINC_FINGER_C2H2_1"/>
    <property type="match status" value="2"/>
</dbReference>
<evidence type="ECO:0000313" key="13">
    <source>
        <dbReference type="Proteomes" id="UP001630127"/>
    </source>
</evidence>
<gene>
    <name evidence="12" type="ORF">ACH5RR_016349</name>
</gene>
<dbReference type="EMBL" id="JBJUIK010000007">
    <property type="protein sequence ID" value="KAL3523515.1"/>
    <property type="molecule type" value="Genomic_DNA"/>
</dbReference>
<dbReference type="InterPro" id="IPR013087">
    <property type="entry name" value="Znf_C2H2_type"/>
</dbReference>
<feature type="region of interest" description="Disordered" evidence="10">
    <location>
        <begin position="294"/>
        <end position="360"/>
    </location>
</feature>
<dbReference type="Gene3D" id="3.30.160.60">
    <property type="entry name" value="Classic Zinc Finger"/>
    <property type="match status" value="1"/>
</dbReference>
<keyword evidence="3" id="KW-0677">Repeat</keyword>
<feature type="compositionally biased region" description="Basic and acidic residues" evidence="10">
    <location>
        <begin position="88"/>
        <end position="100"/>
    </location>
</feature>
<keyword evidence="5" id="KW-0862">Zinc</keyword>
<dbReference type="PANTHER" id="PTHR26374">
    <property type="entry name" value="ZINC FINGER PROTEIN ZAT5"/>
    <property type="match status" value="1"/>
</dbReference>
<proteinExistence type="predicted"/>
<dbReference type="PROSITE" id="PS50157">
    <property type="entry name" value="ZINC_FINGER_C2H2_2"/>
    <property type="match status" value="2"/>
</dbReference>
<dbReference type="AlphaFoldDB" id="A0ABD2ZZ42"/>
<keyword evidence="13" id="KW-1185">Reference proteome</keyword>
<keyword evidence="7" id="KW-0804">Transcription</keyword>
<dbReference type="SUPFAM" id="SSF57667">
    <property type="entry name" value="beta-beta-alpha zinc fingers"/>
    <property type="match status" value="1"/>
</dbReference>
<feature type="region of interest" description="Disordered" evidence="10">
    <location>
        <begin position="20"/>
        <end position="104"/>
    </location>
</feature>
<evidence type="ECO:0000313" key="12">
    <source>
        <dbReference type="EMBL" id="KAL3523515.1"/>
    </source>
</evidence>
<sequence length="374" mass="41236">MDRKSCIPLSRSVMVEVTEEVEGPHHQDHPNIVKGKRTKRQRPQSPTIPLTITTQYSSSGEGGYGSNGDHCINNNNITNNSSSSSAEEATHDHDHDHDHAATTTDEDEYTAKCLILLAQGNQIGKESSKKYYDDQDQDFGTEKFISKKYIEAPISGNGKAGMYVYECKTCGRTFPSFQALGGHRASHKKSKNMSMEDKKTLLLEMSDDDEEPIFKNKSTSKIHNNNNNSSSLSLELLSNKGMPSNCNTNNHLHKSASFPRIHECAHCGAEFASGQALGGHMRRHRGVPAITNTTLSLGQLSSPETIDQESDELAHQVKRSRSLSLDLNLPAPEDDHNKDSQFVLASKQQQKQQGEEQPALVLSTAAPKLVDCHN</sequence>
<dbReference type="GO" id="GO:0008270">
    <property type="term" value="F:zinc ion binding"/>
    <property type="evidence" value="ECO:0007669"/>
    <property type="project" value="UniProtKB-KW"/>
</dbReference>
<evidence type="ECO:0000256" key="10">
    <source>
        <dbReference type="SAM" id="MobiDB-lite"/>
    </source>
</evidence>
<evidence type="ECO:0000256" key="2">
    <source>
        <dbReference type="ARBA" id="ARBA00022723"/>
    </source>
</evidence>
<keyword evidence="4 9" id="KW-0863">Zinc-finger</keyword>
<feature type="compositionally biased region" description="Low complexity" evidence="10">
    <location>
        <begin position="347"/>
        <end position="357"/>
    </location>
</feature>
<comment type="subcellular location">
    <subcellularLocation>
        <location evidence="1">Nucleus</location>
    </subcellularLocation>
</comment>
<keyword evidence="8" id="KW-0539">Nucleus</keyword>
<evidence type="ECO:0000256" key="9">
    <source>
        <dbReference type="PROSITE-ProRule" id="PRU00042"/>
    </source>
</evidence>
<evidence type="ECO:0000256" key="4">
    <source>
        <dbReference type="ARBA" id="ARBA00022771"/>
    </source>
</evidence>
<feature type="compositionally biased region" description="Polar residues" evidence="10">
    <location>
        <begin position="43"/>
        <end position="55"/>
    </location>
</feature>
<feature type="compositionally biased region" description="Low complexity" evidence="10">
    <location>
        <begin position="72"/>
        <end position="87"/>
    </location>
</feature>
<feature type="domain" description="C2H2-type" evidence="11">
    <location>
        <begin position="262"/>
        <end position="289"/>
    </location>
</feature>
<dbReference type="Proteomes" id="UP001630127">
    <property type="component" value="Unassembled WGS sequence"/>
</dbReference>
<keyword evidence="2" id="KW-0479">Metal-binding</keyword>
<dbReference type="GO" id="GO:0005634">
    <property type="term" value="C:nucleus"/>
    <property type="evidence" value="ECO:0007669"/>
    <property type="project" value="UniProtKB-SubCell"/>
</dbReference>
<comment type="caution">
    <text evidence="12">The sequence shown here is derived from an EMBL/GenBank/DDBJ whole genome shotgun (WGS) entry which is preliminary data.</text>
</comment>
<evidence type="ECO:0000256" key="7">
    <source>
        <dbReference type="ARBA" id="ARBA00023163"/>
    </source>
</evidence>
<protein>
    <recommendedName>
        <fullName evidence="11">C2H2-type domain-containing protein</fullName>
    </recommendedName>
</protein>
<evidence type="ECO:0000259" key="11">
    <source>
        <dbReference type="PROSITE" id="PS50157"/>
    </source>
</evidence>
<accession>A0ABD2ZZ42</accession>
<feature type="domain" description="C2H2-type" evidence="11">
    <location>
        <begin position="165"/>
        <end position="192"/>
    </location>
</feature>
<evidence type="ECO:0000256" key="5">
    <source>
        <dbReference type="ARBA" id="ARBA00022833"/>
    </source>
</evidence>
<evidence type="ECO:0000256" key="6">
    <source>
        <dbReference type="ARBA" id="ARBA00023015"/>
    </source>
</evidence>
<name>A0ABD2ZZ42_9GENT</name>
<dbReference type="PANTHER" id="PTHR26374:SF456">
    <property type="entry name" value="ZINC FINGER PROTEIN ZAT5-LIKE"/>
    <property type="match status" value="1"/>
</dbReference>
<evidence type="ECO:0000256" key="1">
    <source>
        <dbReference type="ARBA" id="ARBA00004123"/>
    </source>
</evidence>
<dbReference type="Pfam" id="PF13912">
    <property type="entry name" value="zf-C2H2_6"/>
    <property type="match status" value="2"/>
</dbReference>
<keyword evidence="6" id="KW-0805">Transcription regulation</keyword>
<organism evidence="12 13">
    <name type="scientific">Cinchona calisaya</name>
    <dbReference type="NCBI Taxonomy" id="153742"/>
    <lineage>
        <taxon>Eukaryota</taxon>
        <taxon>Viridiplantae</taxon>
        <taxon>Streptophyta</taxon>
        <taxon>Embryophyta</taxon>
        <taxon>Tracheophyta</taxon>
        <taxon>Spermatophyta</taxon>
        <taxon>Magnoliopsida</taxon>
        <taxon>eudicotyledons</taxon>
        <taxon>Gunneridae</taxon>
        <taxon>Pentapetalae</taxon>
        <taxon>asterids</taxon>
        <taxon>lamiids</taxon>
        <taxon>Gentianales</taxon>
        <taxon>Rubiaceae</taxon>
        <taxon>Cinchonoideae</taxon>
        <taxon>Cinchoneae</taxon>
        <taxon>Cinchona</taxon>
    </lineage>
</organism>
<feature type="compositionally biased region" description="Basic and acidic residues" evidence="10">
    <location>
        <begin position="22"/>
        <end position="31"/>
    </location>
</feature>
<dbReference type="SMART" id="SM00355">
    <property type="entry name" value="ZnF_C2H2"/>
    <property type="match status" value="2"/>
</dbReference>
<dbReference type="InterPro" id="IPR036236">
    <property type="entry name" value="Znf_C2H2_sf"/>
</dbReference>
<evidence type="ECO:0000256" key="8">
    <source>
        <dbReference type="ARBA" id="ARBA00023242"/>
    </source>
</evidence>